<comment type="catalytic activity">
    <reaction evidence="4">
        <text>ATP + (deoxyribonucleotide)n-3'-hydroxyl + 5'-phospho-(deoxyribonucleotide)m = (deoxyribonucleotide)n+m + AMP + diphosphate.</text>
        <dbReference type="EC" id="6.5.1.1"/>
    </reaction>
</comment>
<dbReference type="InterPro" id="IPR014146">
    <property type="entry name" value="LigD_ligase_dom"/>
</dbReference>
<comment type="caution">
    <text evidence="7">The sequence shown here is derived from an EMBL/GenBank/DDBJ whole genome shotgun (WGS) entry which is preliminary data.</text>
</comment>
<dbReference type="Pfam" id="PF01068">
    <property type="entry name" value="DNA_ligase_A_M"/>
    <property type="match status" value="1"/>
</dbReference>
<dbReference type="RefSeq" id="WP_344064549.1">
    <property type="nucleotide sequence ID" value="NZ_BAAAPN010000041.1"/>
</dbReference>
<keyword evidence="8" id="KW-1185">Reference proteome</keyword>
<dbReference type="PANTHER" id="PTHR45674:SF4">
    <property type="entry name" value="DNA LIGASE 1"/>
    <property type="match status" value="1"/>
</dbReference>
<dbReference type="PROSITE" id="PS50160">
    <property type="entry name" value="DNA_LIGASE_A3"/>
    <property type="match status" value="1"/>
</dbReference>
<dbReference type="Pfam" id="PF13298">
    <property type="entry name" value="LigD_N"/>
    <property type="match status" value="1"/>
</dbReference>
<feature type="compositionally biased region" description="Basic and acidic residues" evidence="5">
    <location>
        <begin position="9"/>
        <end position="19"/>
    </location>
</feature>
<dbReference type="PANTHER" id="PTHR45674">
    <property type="entry name" value="DNA LIGASE 1/3 FAMILY MEMBER"/>
    <property type="match status" value="1"/>
</dbReference>
<dbReference type="CDD" id="cd07971">
    <property type="entry name" value="OBF_DNA_ligase_LigD"/>
    <property type="match status" value="1"/>
</dbReference>
<dbReference type="SUPFAM" id="SSF56091">
    <property type="entry name" value="DNA ligase/mRNA capping enzyme, catalytic domain"/>
    <property type="match status" value="1"/>
</dbReference>
<reference evidence="7 8" key="1">
    <citation type="journal article" date="2019" name="Int. J. Syst. Evol. Microbiol.">
        <title>The Global Catalogue of Microorganisms (GCM) 10K type strain sequencing project: providing services to taxonomists for standard genome sequencing and annotation.</title>
        <authorList>
            <consortium name="The Broad Institute Genomics Platform"/>
            <consortium name="The Broad Institute Genome Sequencing Center for Infectious Disease"/>
            <person name="Wu L."/>
            <person name="Ma J."/>
        </authorList>
    </citation>
    <scope>NUCLEOTIDE SEQUENCE [LARGE SCALE GENOMIC DNA]</scope>
    <source>
        <strain evidence="7 8">JCM 15591</strain>
    </source>
</reference>
<dbReference type="EC" id="6.5.1.1" evidence="2"/>
<gene>
    <name evidence="7" type="ORF">GCM10009810_16030</name>
</gene>
<comment type="similarity">
    <text evidence="1">Belongs to the ATP-dependent DNA ligase family.</text>
</comment>
<organism evidence="7 8">
    <name type="scientific">Nostocoides vanveenii</name>
    <dbReference type="NCBI Taxonomy" id="330835"/>
    <lineage>
        <taxon>Bacteria</taxon>
        <taxon>Bacillati</taxon>
        <taxon>Actinomycetota</taxon>
        <taxon>Actinomycetes</taxon>
        <taxon>Micrococcales</taxon>
        <taxon>Intrasporangiaceae</taxon>
        <taxon>Nostocoides</taxon>
    </lineage>
</organism>
<dbReference type="Gene3D" id="3.30.470.30">
    <property type="entry name" value="DNA ligase/mRNA capping enzyme"/>
    <property type="match status" value="1"/>
</dbReference>
<dbReference type="Proteomes" id="UP001501475">
    <property type="component" value="Unassembled WGS sequence"/>
</dbReference>
<evidence type="ECO:0000256" key="5">
    <source>
        <dbReference type="SAM" id="MobiDB-lite"/>
    </source>
</evidence>
<dbReference type="PROSITE" id="PS00697">
    <property type="entry name" value="DNA_LIGASE_A1"/>
    <property type="match status" value="1"/>
</dbReference>
<feature type="domain" description="ATP-dependent DNA ligase family profile" evidence="6">
    <location>
        <begin position="265"/>
        <end position="385"/>
    </location>
</feature>
<evidence type="ECO:0000256" key="2">
    <source>
        <dbReference type="ARBA" id="ARBA00012727"/>
    </source>
</evidence>
<evidence type="ECO:0000313" key="7">
    <source>
        <dbReference type="EMBL" id="GAA1757358.1"/>
    </source>
</evidence>
<dbReference type="CDD" id="cd07906">
    <property type="entry name" value="Adenylation_DNA_ligase_LigD_LigC"/>
    <property type="match status" value="1"/>
</dbReference>
<dbReference type="Gene3D" id="3.30.1490.70">
    <property type="match status" value="1"/>
</dbReference>
<dbReference type="InterPro" id="IPR012340">
    <property type="entry name" value="NA-bd_OB-fold"/>
</dbReference>
<dbReference type="InterPro" id="IPR012309">
    <property type="entry name" value="DNA_ligase_ATP-dep_C"/>
</dbReference>
<proteinExistence type="inferred from homology"/>
<sequence>MAEDKLERYLSMRDPRRTPEPMPGAGPVRERDGDIFVIQEHHATALHWDFRLERDGVLVSWAVPKGLPMDPGTNRLAVPTEDHPLSYADFEGTIRDGEYGGGQVILWDRGTFETEKWTEREVKVVLHGSRVSGRYVLFRTGGKNWMMHRMSPPPDGFASVPDRIAPMTAVLRDELPRGDADWAYEMKWDGVRAIVHVDGGRPKAFSRNDLDITASYPELREMAESMGATSAVLDGELVALDTAGRPSFAALQARMHVQDPAAIRRLTRSTPVSYFVFDILHLDGQSTLGLPYRQRRDLLESLDLNGPSWRTPPAWFGNGEAVLGASTEQGLEGVMAKRADSPYLPGRRSDAWLKIKNLRTQEVVIVGWKPGAGRREGMIGSLLVGIPGPDGLEYAGKVGTGFTGRSLRDLAELLQPLAQKASPLAGAIPNDDAREAHWVKPAVVGEVRFAEWTRDGRLRHPAWRGLRPDKAAADVVRES</sequence>
<feature type="region of interest" description="Disordered" evidence="5">
    <location>
        <begin position="9"/>
        <end position="29"/>
    </location>
</feature>
<accession>A0ABN2KIQ3</accession>
<dbReference type="InterPro" id="IPR012310">
    <property type="entry name" value="DNA_ligase_ATP-dep_cent"/>
</dbReference>
<name>A0ABN2KIQ3_9MICO</name>
<evidence type="ECO:0000313" key="8">
    <source>
        <dbReference type="Proteomes" id="UP001501475"/>
    </source>
</evidence>
<dbReference type="NCBIfam" id="TIGR02777">
    <property type="entry name" value="LigD_PE_dom"/>
    <property type="match status" value="1"/>
</dbReference>
<keyword evidence="3" id="KW-0436">Ligase</keyword>
<dbReference type="Gene3D" id="2.40.50.140">
    <property type="entry name" value="Nucleic acid-binding proteins"/>
    <property type="match status" value="1"/>
</dbReference>
<dbReference type="InterPro" id="IPR050191">
    <property type="entry name" value="ATP-dep_DNA_ligase"/>
</dbReference>
<evidence type="ECO:0000259" key="6">
    <source>
        <dbReference type="PROSITE" id="PS50160"/>
    </source>
</evidence>
<dbReference type="InterPro" id="IPR014144">
    <property type="entry name" value="LigD_PE_domain"/>
</dbReference>
<protein>
    <recommendedName>
        <fullName evidence="2">DNA ligase (ATP)</fullName>
        <ecNumber evidence="2">6.5.1.1</ecNumber>
    </recommendedName>
</protein>
<dbReference type="NCBIfam" id="TIGR02779">
    <property type="entry name" value="NHEJ_ligase_lig"/>
    <property type="match status" value="1"/>
</dbReference>
<dbReference type="Pfam" id="PF04679">
    <property type="entry name" value="DNA_ligase_A_C"/>
    <property type="match status" value="1"/>
</dbReference>
<evidence type="ECO:0000256" key="1">
    <source>
        <dbReference type="ARBA" id="ARBA00007572"/>
    </source>
</evidence>
<evidence type="ECO:0000256" key="3">
    <source>
        <dbReference type="ARBA" id="ARBA00022598"/>
    </source>
</evidence>
<dbReference type="SUPFAM" id="SSF50249">
    <property type="entry name" value="Nucleic acid-binding proteins"/>
    <property type="match status" value="1"/>
</dbReference>
<evidence type="ECO:0000256" key="4">
    <source>
        <dbReference type="ARBA" id="ARBA00034003"/>
    </source>
</evidence>
<dbReference type="InterPro" id="IPR016059">
    <property type="entry name" value="DNA_ligase_ATP-dep_CS"/>
</dbReference>
<dbReference type="EMBL" id="BAAAPN010000041">
    <property type="protein sequence ID" value="GAA1757358.1"/>
    <property type="molecule type" value="Genomic_DNA"/>
</dbReference>